<dbReference type="Proteomes" id="UP000184932">
    <property type="component" value="Unassembled WGS sequence"/>
</dbReference>
<evidence type="ECO:0000256" key="1">
    <source>
        <dbReference type="SAM" id="MobiDB-lite"/>
    </source>
</evidence>
<feature type="region of interest" description="Disordered" evidence="1">
    <location>
        <begin position="248"/>
        <end position="267"/>
    </location>
</feature>
<dbReference type="AlphaFoldDB" id="A0A1N6IJ90"/>
<proteinExistence type="predicted"/>
<protein>
    <recommendedName>
        <fullName evidence="4">Transglycosylase SLT domain-containing protein</fullName>
    </recommendedName>
</protein>
<evidence type="ECO:0000313" key="2">
    <source>
        <dbReference type="EMBL" id="SIO32082.1"/>
    </source>
</evidence>
<dbReference type="OrthoDB" id="5945995at2"/>
<sequence>MTLLTPPEGGPSVAPRGLSTPPHVRPFASRSMRRLFVLLAALALALLSLPALAQPSRPELCEAAAREASASTGVPLSVLRAIMLTVSGRKSEEGLVPWPWTIGAGGERVWFETADDARAYAYQQIKRGEPALGLGCFQVDYARYGTRFASLEDMLTPRINAEFAAALLLGLHAETGGWGYAAAALQGLGEAESEPWLATFYRHRDAARQGDFEVAGHAAATGPEDDRPRLNTYPLLQDSGETRVLGSLVPTGSGSPGASLFTPADGL</sequence>
<feature type="region of interest" description="Disordered" evidence="1">
    <location>
        <begin position="1"/>
        <end position="21"/>
    </location>
</feature>
<dbReference type="RefSeq" id="WP_139301365.1">
    <property type="nucleotide sequence ID" value="NZ_FSRL01000002.1"/>
</dbReference>
<organism evidence="2 3">
    <name type="scientific">Vannielia litorea</name>
    <dbReference type="NCBI Taxonomy" id="1217970"/>
    <lineage>
        <taxon>Bacteria</taxon>
        <taxon>Pseudomonadati</taxon>
        <taxon>Pseudomonadota</taxon>
        <taxon>Alphaproteobacteria</taxon>
        <taxon>Rhodobacterales</taxon>
        <taxon>Paracoccaceae</taxon>
        <taxon>Vannielia</taxon>
    </lineage>
</organism>
<accession>A0A1N6IJ90</accession>
<name>A0A1N6IJ90_9RHOB</name>
<gene>
    <name evidence="2" type="ORF">SAMN05444002_3963</name>
</gene>
<dbReference type="EMBL" id="FSRL01000002">
    <property type="protein sequence ID" value="SIO32082.1"/>
    <property type="molecule type" value="Genomic_DNA"/>
</dbReference>
<evidence type="ECO:0008006" key="4">
    <source>
        <dbReference type="Google" id="ProtNLM"/>
    </source>
</evidence>
<reference evidence="3" key="1">
    <citation type="submission" date="2016-11" db="EMBL/GenBank/DDBJ databases">
        <authorList>
            <person name="Varghese N."/>
            <person name="Submissions S."/>
        </authorList>
    </citation>
    <scope>NUCLEOTIDE SEQUENCE [LARGE SCALE GENOMIC DNA]</scope>
    <source>
        <strain evidence="3">DSM 29440</strain>
    </source>
</reference>
<evidence type="ECO:0000313" key="3">
    <source>
        <dbReference type="Proteomes" id="UP000184932"/>
    </source>
</evidence>
<dbReference type="STRING" id="1217970.SAMN05444002_3963"/>
<keyword evidence="3" id="KW-1185">Reference proteome</keyword>